<organism evidence="2 3">
    <name type="scientific">Agrocybe chaxingu</name>
    <dbReference type="NCBI Taxonomy" id="84603"/>
    <lineage>
        <taxon>Eukaryota</taxon>
        <taxon>Fungi</taxon>
        <taxon>Dikarya</taxon>
        <taxon>Basidiomycota</taxon>
        <taxon>Agaricomycotina</taxon>
        <taxon>Agaricomycetes</taxon>
        <taxon>Agaricomycetidae</taxon>
        <taxon>Agaricales</taxon>
        <taxon>Agaricineae</taxon>
        <taxon>Strophariaceae</taxon>
        <taxon>Agrocybe</taxon>
    </lineage>
</organism>
<name>A0A9W8JXV9_9AGAR</name>
<keyword evidence="3" id="KW-1185">Reference proteome</keyword>
<feature type="transmembrane region" description="Helical" evidence="1">
    <location>
        <begin position="144"/>
        <end position="166"/>
    </location>
</feature>
<evidence type="ECO:0000313" key="3">
    <source>
        <dbReference type="Proteomes" id="UP001148786"/>
    </source>
</evidence>
<feature type="transmembrane region" description="Helical" evidence="1">
    <location>
        <begin position="36"/>
        <end position="56"/>
    </location>
</feature>
<feature type="transmembrane region" description="Helical" evidence="1">
    <location>
        <begin position="186"/>
        <end position="208"/>
    </location>
</feature>
<feature type="transmembrane region" description="Helical" evidence="1">
    <location>
        <begin position="110"/>
        <end position="132"/>
    </location>
</feature>
<dbReference type="OrthoDB" id="3038990at2759"/>
<gene>
    <name evidence="2" type="ORF">NLJ89_g6893</name>
</gene>
<dbReference type="Proteomes" id="UP001148786">
    <property type="component" value="Unassembled WGS sequence"/>
</dbReference>
<reference evidence="2" key="1">
    <citation type="submission" date="2022-07" db="EMBL/GenBank/DDBJ databases">
        <title>Genome Sequence of Agrocybe chaxingu.</title>
        <authorList>
            <person name="Buettner E."/>
        </authorList>
    </citation>
    <scope>NUCLEOTIDE SEQUENCE</scope>
    <source>
        <strain evidence="2">MP-N11</strain>
    </source>
</reference>
<evidence type="ECO:0000256" key="1">
    <source>
        <dbReference type="SAM" id="Phobius"/>
    </source>
</evidence>
<sequence length="246" mass="27010">MESKPNNTHPMGSLTAHAMPALPNPFTPMAFLPPDIAFQVTVATYVVVGTTSVILWDVLIHLTDDYRLLAYFTVNLPTIVYFISRLAASACLSGYLILATIPIGAENCNLVNKVVSSLVPVATPATSLLFFFHVRAIYNNKFVVAFFSLMWLAVVAGSATTLGGAYRALGPTDYCVQDGTLPWYTSAAAIAPLVNDFCLYVAIIWRVVQNSYAEDTMKNRFRTMLFGDYLPVLSRALLQKGQAYFL</sequence>
<keyword evidence="1" id="KW-1133">Transmembrane helix</keyword>
<proteinExistence type="predicted"/>
<dbReference type="AlphaFoldDB" id="A0A9W8JXV9"/>
<accession>A0A9W8JXV9</accession>
<feature type="transmembrane region" description="Helical" evidence="1">
    <location>
        <begin position="68"/>
        <end position="98"/>
    </location>
</feature>
<keyword evidence="1" id="KW-0472">Membrane</keyword>
<dbReference type="EMBL" id="JANKHO010000773">
    <property type="protein sequence ID" value="KAJ3506386.1"/>
    <property type="molecule type" value="Genomic_DNA"/>
</dbReference>
<evidence type="ECO:0000313" key="2">
    <source>
        <dbReference type="EMBL" id="KAJ3506386.1"/>
    </source>
</evidence>
<comment type="caution">
    <text evidence="2">The sequence shown here is derived from an EMBL/GenBank/DDBJ whole genome shotgun (WGS) entry which is preliminary data.</text>
</comment>
<protein>
    <submittedName>
        <fullName evidence="2">Uncharacterized protein</fullName>
    </submittedName>
</protein>
<keyword evidence="1" id="KW-0812">Transmembrane</keyword>